<sequence>MLGARRLSGGTPVGATTAGDGKVLISSESSITWSLGPGDRELACPAVLDTRSHTLWAVLDRAGQTSLAAWPSTSQAGPIPSTSGLRLDSRVSFQAPGPAVGGAPSVWTLPHGGGVRLCTADRVAAAAAGAGRPLACRSLQGGSSLHVLMSPASHPGAVRSSEYHFVEGGVEESSDWTLLPPPGAPHSHALAASCTPGGAAVLWSDGALSAYHWPERGQAGVDGLSPRLSLLLRGVSAQQAAAPAATPQTRKRRASLKAGAAAALAEAGGARQAALCSPREGLLAALFWAEDGGTTALRLVLVQEQYGCVLSCTDLGEEEGAGNPVPGSPISVSALSPDSLALCTSDACIAVSLDPGAGLTLADLVGAVPPAAAAPGASAAPEPGESAFAAAARRALRLEDPSAGSKAPGPTGEGTGLGPCDILRTVAFDLQPAEGRGEESAPGDDPARPCTMSRWEEVEGSRTRGEAERAAWALARGPAGSEADALETLQPLLRALPVPSALLAALLRRAMGLGQWKVVFTLLAKQQIHSLAAFPGLAAGLATAGQYPALARCLAQGGRAAGDEGGRLARRGGPRPARGLTLAEGGQGMLQSISTIL</sequence>
<evidence type="ECO:0000256" key="1">
    <source>
        <dbReference type="SAM" id="MobiDB-lite"/>
    </source>
</evidence>
<evidence type="ECO:0000313" key="2">
    <source>
        <dbReference type="EMBL" id="RMZ57272.1"/>
    </source>
</evidence>
<reference evidence="3" key="1">
    <citation type="journal article" date="2018" name="Algal Res.">
        <title>Characterization of plant carbon substrate utilization by Auxenochlorella protothecoides.</title>
        <authorList>
            <person name="Vogler B.W."/>
            <person name="Starkenburg S.R."/>
            <person name="Sudasinghe N."/>
            <person name="Schambach J.Y."/>
            <person name="Rollin J.A."/>
            <person name="Pattathil S."/>
            <person name="Barry A.N."/>
        </authorList>
    </citation>
    <scope>NUCLEOTIDE SEQUENCE [LARGE SCALE GENOMIC DNA]</scope>
    <source>
        <strain evidence="3">UTEX 25</strain>
    </source>
</reference>
<dbReference type="EMBL" id="QOKY01000128">
    <property type="protein sequence ID" value="RMZ57272.1"/>
    <property type="molecule type" value="Genomic_DNA"/>
</dbReference>
<evidence type="ECO:0000313" key="3">
    <source>
        <dbReference type="Proteomes" id="UP000279271"/>
    </source>
</evidence>
<name>A0A3M7L6T8_AUXPR</name>
<protein>
    <submittedName>
        <fullName evidence="2">Uncharacterized protein</fullName>
    </submittedName>
</protein>
<dbReference type="AlphaFoldDB" id="A0A3M7L6T8"/>
<proteinExistence type="predicted"/>
<gene>
    <name evidence="2" type="ORF">APUTEX25_004106</name>
</gene>
<comment type="caution">
    <text evidence="2">The sequence shown here is derived from an EMBL/GenBank/DDBJ whole genome shotgun (WGS) entry which is preliminary data.</text>
</comment>
<feature type="region of interest" description="Disordered" evidence="1">
    <location>
        <begin position="561"/>
        <end position="581"/>
    </location>
</feature>
<organism evidence="2 3">
    <name type="scientific">Auxenochlorella protothecoides</name>
    <name type="common">Green microalga</name>
    <name type="synonym">Chlorella protothecoides</name>
    <dbReference type="NCBI Taxonomy" id="3075"/>
    <lineage>
        <taxon>Eukaryota</taxon>
        <taxon>Viridiplantae</taxon>
        <taxon>Chlorophyta</taxon>
        <taxon>core chlorophytes</taxon>
        <taxon>Trebouxiophyceae</taxon>
        <taxon>Chlorellales</taxon>
        <taxon>Chlorellaceae</taxon>
        <taxon>Auxenochlorella</taxon>
    </lineage>
</organism>
<dbReference type="Proteomes" id="UP000279271">
    <property type="component" value="Unassembled WGS sequence"/>
</dbReference>
<accession>A0A3M7L6T8</accession>